<dbReference type="InterPro" id="IPR002933">
    <property type="entry name" value="Peptidase_M20"/>
</dbReference>
<evidence type="ECO:0000256" key="6">
    <source>
        <dbReference type="ARBA" id="ARBA00022833"/>
    </source>
</evidence>
<dbReference type="SUPFAM" id="SSF55031">
    <property type="entry name" value="Bacterial exopeptidase dimerisation domain"/>
    <property type="match status" value="1"/>
</dbReference>
<name>A0A6J4UGL8_9BACT</name>
<dbReference type="SUPFAM" id="SSF53187">
    <property type="entry name" value="Zn-dependent exopeptidases"/>
    <property type="match status" value="1"/>
</dbReference>
<comment type="cofactor">
    <cofactor evidence="2">
        <name>Zn(2+)</name>
        <dbReference type="ChEBI" id="CHEBI:29105"/>
    </cofactor>
</comment>
<evidence type="ECO:0000256" key="1">
    <source>
        <dbReference type="ARBA" id="ARBA00001941"/>
    </source>
</evidence>
<dbReference type="CDD" id="cd08659">
    <property type="entry name" value="M20_ArgE_DapE-like"/>
    <property type="match status" value="1"/>
</dbReference>
<organism evidence="9">
    <name type="scientific">uncultured Thermomicrobiales bacterium</name>
    <dbReference type="NCBI Taxonomy" id="1645740"/>
    <lineage>
        <taxon>Bacteria</taxon>
        <taxon>Pseudomonadati</taxon>
        <taxon>Thermomicrobiota</taxon>
        <taxon>Thermomicrobia</taxon>
        <taxon>Thermomicrobiales</taxon>
        <taxon>environmental samples</taxon>
    </lineage>
</organism>
<dbReference type="InterPro" id="IPR011650">
    <property type="entry name" value="Peptidase_M20_dimer"/>
</dbReference>
<evidence type="ECO:0000313" key="9">
    <source>
        <dbReference type="EMBL" id="CAA9547666.1"/>
    </source>
</evidence>
<dbReference type="NCBIfam" id="TIGR01910">
    <property type="entry name" value="DapE-ArgE"/>
    <property type="match status" value="1"/>
</dbReference>
<gene>
    <name evidence="9" type="ORF">AVDCRST_MAG19-509</name>
</gene>
<dbReference type="Pfam" id="PF01546">
    <property type="entry name" value="Peptidase_M20"/>
    <property type="match status" value="1"/>
</dbReference>
<dbReference type="InterPro" id="IPR010182">
    <property type="entry name" value="ArgE/DapE"/>
</dbReference>
<dbReference type="EMBL" id="CADCWL010000022">
    <property type="protein sequence ID" value="CAA9547666.1"/>
    <property type="molecule type" value="Genomic_DNA"/>
</dbReference>
<evidence type="ECO:0000256" key="2">
    <source>
        <dbReference type="ARBA" id="ARBA00001947"/>
    </source>
</evidence>
<accession>A0A6J4UGL8</accession>
<evidence type="ECO:0000256" key="4">
    <source>
        <dbReference type="ARBA" id="ARBA00022723"/>
    </source>
</evidence>
<evidence type="ECO:0000259" key="8">
    <source>
        <dbReference type="Pfam" id="PF07687"/>
    </source>
</evidence>
<dbReference type="InterPro" id="IPR050072">
    <property type="entry name" value="Peptidase_M20A"/>
</dbReference>
<reference evidence="9" key="1">
    <citation type="submission" date="2020-02" db="EMBL/GenBank/DDBJ databases">
        <authorList>
            <person name="Meier V. D."/>
        </authorList>
    </citation>
    <scope>NUCLEOTIDE SEQUENCE</scope>
    <source>
        <strain evidence="9">AVDCRST_MAG19</strain>
    </source>
</reference>
<dbReference type="EC" id="3.5.1.16" evidence="9"/>
<keyword evidence="4" id="KW-0479">Metal-binding</keyword>
<evidence type="ECO:0000256" key="3">
    <source>
        <dbReference type="ARBA" id="ARBA00006247"/>
    </source>
</evidence>
<feature type="domain" description="Peptidase M20 dimerisation" evidence="8">
    <location>
        <begin position="197"/>
        <end position="303"/>
    </location>
</feature>
<evidence type="ECO:0000256" key="5">
    <source>
        <dbReference type="ARBA" id="ARBA00022801"/>
    </source>
</evidence>
<evidence type="ECO:0000256" key="7">
    <source>
        <dbReference type="ARBA" id="ARBA00023285"/>
    </source>
</evidence>
<keyword evidence="7" id="KW-0170">Cobalt</keyword>
<keyword evidence="5 9" id="KW-0378">Hydrolase</keyword>
<comment type="similarity">
    <text evidence="3">Belongs to the peptidase M20A family.</text>
</comment>
<keyword evidence="6" id="KW-0862">Zinc</keyword>
<dbReference type="GO" id="GO:0046872">
    <property type="term" value="F:metal ion binding"/>
    <property type="evidence" value="ECO:0007669"/>
    <property type="project" value="UniProtKB-KW"/>
</dbReference>
<dbReference type="Pfam" id="PF07687">
    <property type="entry name" value="M20_dimer"/>
    <property type="match status" value="1"/>
</dbReference>
<dbReference type="PANTHER" id="PTHR43808">
    <property type="entry name" value="ACETYLORNITHINE DEACETYLASE"/>
    <property type="match status" value="1"/>
</dbReference>
<dbReference type="Gene3D" id="3.30.70.360">
    <property type="match status" value="1"/>
</dbReference>
<dbReference type="GO" id="GO:0008777">
    <property type="term" value="F:acetylornithine deacetylase activity"/>
    <property type="evidence" value="ECO:0007669"/>
    <property type="project" value="UniProtKB-EC"/>
</dbReference>
<comment type="cofactor">
    <cofactor evidence="1">
        <name>Co(2+)</name>
        <dbReference type="ChEBI" id="CHEBI:48828"/>
    </cofactor>
</comment>
<dbReference type="InterPro" id="IPR036264">
    <property type="entry name" value="Bact_exopeptidase_dim_dom"/>
</dbReference>
<dbReference type="AlphaFoldDB" id="A0A6J4UGL8"/>
<protein>
    <submittedName>
        <fullName evidence="9">Acetylornithine deacetylase</fullName>
        <ecNumber evidence="9">3.5.1.16</ecNumber>
    </submittedName>
</protein>
<dbReference type="Gene3D" id="3.40.630.10">
    <property type="entry name" value="Zn peptidases"/>
    <property type="match status" value="2"/>
</dbReference>
<proteinExistence type="inferred from homology"/>
<sequence>MVVGDATGTAAPFAAEDAERVLAAIDQEETIAFLRGLVRVPSVNPPGDVVDAIAFCEGPLRDGGFATKTVSLEPTKPSLIAEYGADDGPILCFNAHVDVVPTGEETAWVHPPFAADLVDGRVYGRGAGDDKASVTAQVMAALALARSGVPLRGRLVVNEVADEESSGTVGAKFIVDEGHVRPDFVIVGEQTLNRVCVGEKGTAGVEVTVTGRTAHGALPWEGANAIEGMARVVAALQRELWPILASRTHPYFHPSSGSVNLLSGGVKNNVVPDRCTAYVDRRLVPGEDPRETTAEIEVIARQAVAGMAGVDVSVLPAFEARPATMSDPASNLVQGMLEANRHLGLPTDLTGFSMASDGRFFAAAGYPTIIYGPGDPRLAHVPDEWVGVDEVLAATRAYALAALALIGPGR</sequence>